<dbReference type="AlphaFoldDB" id="A9BE08"/>
<organism evidence="1 2">
    <name type="scientific">Prochlorococcus marinus (strain MIT 9211)</name>
    <dbReference type="NCBI Taxonomy" id="93059"/>
    <lineage>
        <taxon>Bacteria</taxon>
        <taxon>Bacillati</taxon>
        <taxon>Cyanobacteriota</taxon>
        <taxon>Cyanophyceae</taxon>
        <taxon>Synechococcales</taxon>
        <taxon>Prochlorococcaceae</taxon>
        <taxon>Prochlorococcus</taxon>
    </lineage>
</organism>
<dbReference type="EMBL" id="CP000878">
    <property type="protein sequence ID" value="ABX08318.1"/>
    <property type="molecule type" value="Genomic_DNA"/>
</dbReference>
<sequence>MNTVWPLSRSLLMEILVDHISDRFVCILVWERLGYQEKKDVPNLWVAGSDTSIYWSEKFPEAPEVIAQRVGSVYLTRSIPKEHKQSLKKILGFEGYRIDELYPRRTRRATAVNWLLSWILLQGIDLPEQGPLPALLLTPDNPANGHPGDLPIT</sequence>
<gene>
    <name evidence="1" type="ordered locus">P9211_03871</name>
</gene>
<name>A9BE08_PROM4</name>
<evidence type="ECO:0008006" key="3">
    <source>
        <dbReference type="Google" id="ProtNLM"/>
    </source>
</evidence>
<evidence type="ECO:0000313" key="2">
    <source>
        <dbReference type="Proteomes" id="UP000000788"/>
    </source>
</evidence>
<dbReference type="Pfam" id="PF08853">
    <property type="entry name" value="DUF1823"/>
    <property type="match status" value="1"/>
</dbReference>
<keyword evidence="2" id="KW-1185">Reference proteome</keyword>
<dbReference type="STRING" id="93059.P9211_03871"/>
<accession>A9BE08</accession>
<dbReference type="KEGG" id="pmj:P9211_03871"/>
<reference evidence="1 2" key="1">
    <citation type="journal article" date="2007" name="PLoS Genet.">
        <title>Patterns and implications of gene gain and loss in the evolution of Prochlorococcus.</title>
        <authorList>
            <person name="Kettler G.C."/>
            <person name="Martiny A.C."/>
            <person name="Huang K."/>
            <person name="Zucker J."/>
            <person name="Coleman M.L."/>
            <person name="Rodrigue S."/>
            <person name="Chen F."/>
            <person name="Lapidus A."/>
            <person name="Ferriera S."/>
            <person name="Johnson J."/>
            <person name="Steglich C."/>
            <person name="Church G.M."/>
            <person name="Richardson P."/>
            <person name="Chisholm S.W."/>
        </authorList>
    </citation>
    <scope>NUCLEOTIDE SEQUENCE [LARGE SCALE GENOMIC DNA]</scope>
    <source>
        <strain evidence="2">MIT 9211</strain>
    </source>
</reference>
<evidence type="ECO:0000313" key="1">
    <source>
        <dbReference type="EMBL" id="ABX08318.1"/>
    </source>
</evidence>
<dbReference type="Proteomes" id="UP000000788">
    <property type="component" value="Chromosome"/>
</dbReference>
<protein>
    <recommendedName>
        <fullName evidence="3">DUF1823 domain-containing protein</fullName>
    </recommendedName>
</protein>
<dbReference type="eggNOG" id="ENOG5033UI4">
    <property type="taxonomic scope" value="Bacteria"/>
</dbReference>
<dbReference type="InterPro" id="IPR014952">
    <property type="entry name" value="DUF1823"/>
</dbReference>
<dbReference type="HOGENOM" id="CLU_139155_0_0_3"/>
<proteinExistence type="predicted"/>
<dbReference type="Gene3D" id="1.10.418.90">
    <property type="entry name" value="Protein of unknown function DUF1823"/>
    <property type="match status" value="1"/>
</dbReference>
<dbReference type="OrthoDB" id="460177at2"/>
<dbReference type="RefSeq" id="WP_012194941.1">
    <property type="nucleotide sequence ID" value="NC_009976.1"/>
</dbReference>